<feature type="transmembrane region" description="Helical" evidence="5">
    <location>
        <begin position="49"/>
        <end position="70"/>
    </location>
</feature>
<keyword evidence="4 5" id="KW-0472">Membrane</keyword>
<evidence type="ECO:0000256" key="3">
    <source>
        <dbReference type="ARBA" id="ARBA00022989"/>
    </source>
</evidence>
<evidence type="ECO:0000256" key="1">
    <source>
        <dbReference type="ARBA" id="ARBA00022475"/>
    </source>
</evidence>
<comment type="caution">
    <text evidence="7">The sequence shown here is derived from an EMBL/GenBank/DDBJ whole genome shotgun (WGS) entry which is preliminary data.</text>
</comment>
<dbReference type="EMBL" id="LXEQ01000054">
    <property type="protein sequence ID" value="OAT25397.1"/>
    <property type="molecule type" value="Genomic_DNA"/>
</dbReference>
<feature type="transmembrane region" description="Helical" evidence="5">
    <location>
        <begin position="251"/>
        <end position="271"/>
    </location>
</feature>
<evidence type="ECO:0000313" key="7">
    <source>
        <dbReference type="EMBL" id="OAT25397.1"/>
    </source>
</evidence>
<feature type="transmembrane region" description="Helical" evidence="5">
    <location>
        <begin position="82"/>
        <end position="99"/>
    </location>
</feature>
<feature type="transmembrane region" description="Helical" evidence="5">
    <location>
        <begin position="303"/>
        <end position="323"/>
    </location>
</feature>
<accession>A0ABX2W432</accession>
<dbReference type="InterPro" id="IPR036259">
    <property type="entry name" value="MFS_trans_sf"/>
</dbReference>
<evidence type="ECO:0000256" key="2">
    <source>
        <dbReference type="ARBA" id="ARBA00022692"/>
    </source>
</evidence>
<dbReference type="InterPro" id="IPR004747">
    <property type="entry name" value="CynX-like"/>
</dbReference>
<protein>
    <recommendedName>
        <fullName evidence="6">Major facilitator superfamily (MFS) profile domain-containing protein</fullName>
    </recommendedName>
</protein>
<feature type="transmembrane region" description="Helical" evidence="5">
    <location>
        <begin position="367"/>
        <end position="387"/>
    </location>
</feature>
<evidence type="ECO:0000313" key="8">
    <source>
        <dbReference type="Proteomes" id="UP000078407"/>
    </source>
</evidence>
<dbReference type="PANTHER" id="PTHR23523">
    <property type="match status" value="1"/>
</dbReference>
<dbReference type="InterPro" id="IPR020846">
    <property type="entry name" value="MFS_dom"/>
</dbReference>
<gene>
    <name evidence="7" type="ORF">M976_03740</name>
</gene>
<dbReference type="InterPro" id="IPR052524">
    <property type="entry name" value="MFS_Cyanate_Porter"/>
</dbReference>
<dbReference type="InterPro" id="IPR011701">
    <property type="entry name" value="MFS"/>
</dbReference>
<sequence length="402" mass="41875">MSSISTSNVKKNGLLLLGILMIATTLRVTFTGAAPLLDMIRASFSLTTAQTGVLTTLPLLAFAIVSPLAAGIARRFGIERSLFAAMLVICVGIAVRSMGNTMLLYSGTAIIGCGIAMGNVLLPGLIKRDFPGQVARLTGAYSLTMGVAAAIGSMMVVPIAQHGYGWPGALMALMVFPVVALLVWLPQLSNHNISTLSNSNALHNRGIWKSALAWQVTLFLGINSLIYYVVIGWLPSILISHGYSEAQAGSLHGLMQLATAAPGLFIGMILGRMKDHRGIAILMALLCGLSAIGLLLIPDFASVWVVIFGFGSGATMILGLTFIGLRANSAHQAAALSGMAQCMGYLLAAFGPPMMGKVHDLSGQWSLPLLGCAVLACVMAVFGGFAGRDAQIISPAQPGHPS</sequence>
<dbReference type="RefSeq" id="WP_064547663.1">
    <property type="nucleotide sequence ID" value="NZ_LXEQ01000054.1"/>
</dbReference>
<name>A0ABX2W432_9ENTR</name>
<reference evidence="7 8" key="1">
    <citation type="submission" date="2016-04" db="EMBL/GenBank/DDBJ databases">
        <title>ATOL: Assembling a taxonomically balanced genome-scale reconstruction of the evolutionary history of the Enterobacteriaceae.</title>
        <authorList>
            <person name="Plunkett G.III."/>
            <person name="Neeno-Eckwall E.C."/>
            <person name="Glasner J.D."/>
            <person name="Perna N.T."/>
        </authorList>
    </citation>
    <scope>NUCLEOTIDE SEQUENCE [LARGE SCALE GENOMIC DNA]</scope>
    <source>
        <strain evidence="7 8">ATCC 51602</strain>
    </source>
</reference>
<feature type="transmembrane region" description="Helical" evidence="5">
    <location>
        <begin position="105"/>
        <end position="126"/>
    </location>
</feature>
<feature type="transmembrane region" description="Helical" evidence="5">
    <location>
        <begin position="166"/>
        <end position="185"/>
    </location>
</feature>
<dbReference type="Pfam" id="PF07690">
    <property type="entry name" value="MFS_1"/>
    <property type="match status" value="1"/>
</dbReference>
<evidence type="ECO:0000259" key="6">
    <source>
        <dbReference type="PROSITE" id="PS50850"/>
    </source>
</evidence>
<dbReference type="Gene3D" id="1.20.1250.20">
    <property type="entry name" value="MFS general substrate transporter like domains"/>
    <property type="match status" value="1"/>
</dbReference>
<evidence type="ECO:0000256" key="4">
    <source>
        <dbReference type="ARBA" id="ARBA00023136"/>
    </source>
</evidence>
<feature type="domain" description="Major facilitator superfamily (MFS) profile" evidence="6">
    <location>
        <begin position="11"/>
        <end position="391"/>
    </location>
</feature>
<dbReference type="NCBIfam" id="TIGR00896">
    <property type="entry name" value="CynX"/>
    <property type="match status" value="1"/>
</dbReference>
<evidence type="ECO:0000256" key="5">
    <source>
        <dbReference type="SAM" id="Phobius"/>
    </source>
</evidence>
<dbReference type="PANTHER" id="PTHR23523:SF2">
    <property type="entry name" value="2-NITROIMIDAZOLE TRANSPORTER"/>
    <property type="match status" value="1"/>
</dbReference>
<feature type="transmembrane region" description="Helical" evidence="5">
    <location>
        <begin position="206"/>
        <end position="231"/>
    </location>
</feature>
<organism evidence="7 8">
    <name type="scientific">Buttiauxella ferragutiae ATCC 51602</name>
    <dbReference type="NCBI Taxonomy" id="1354252"/>
    <lineage>
        <taxon>Bacteria</taxon>
        <taxon>Pseudomonadati</taxon>
        <taxon>Pseudomonadota</taxon>
        <taxon>Gammaproteobacteria</taxon>
        <taxon>Enterobacterales</taxon>
        <taxon>Enterobacteriaceae</taxon>
        <taxon>Buttiauxella</taxon>
    </lineage>
</organism>
<dbReference type="PROSITE" id="PS50850">
    <property type="entry name" value="MFS"/>
    <property type="match status" value="1"/>
</dbReference>
<feature type="transmembrane region" description="Helical" evidence="5">
    <location>
        <begin position="335"/>
        <end position="355"/>
    </location>
</feature>
<keyword evidence="8" id="KW-1185">Reference proteome</keyword>
<feature type="transmembrane region" description="Helical" evidence="5">
    <location>
        <begin position="138"/>
        <end position="160"/>
    </location>
</feature>
<dbReference type="CDD" id="cd17409">
    <property type="entry name" value="MFS_NIMT_like"/>
    <property type="match status" value="1"/>
</dbReference>
<keyword evidence="2 5" id="KW-0812">Transmembrane</keyword>
<keyword evidence="1" id="KW-1003">Cell membrane</keyword>
<dbReference type="Proteomes" id="UP000078407">
    <property type="component" value="Unassembled WGS sequence"/>
</dbReference>
<keyword evidence="3 5" id="KW-1133">Transmembrane helix</keyword>
<dbReference type="SUPFAM" id="SSF103473">
    <property type="entry name" value="MFS general substrate transporter"/>
    <property type="match status" value="1"/>
</dbReference>
<proteinExistence type="predicted"/>
<feature type="transmembrane region" description="Helical" evidence="5">
    <location>
        <begin position="278"/>
        <end position="297"/>
    </location>
</feature>